<dbReference type="RefSeq" id="WP_377816670.1">
    <property type="nucleotide sequence ID" value="NZ_JBHRSJ010000035.1"/>
</dbReference>
<dbReference type="HAMAP" id="MF_02095">
    <property type="entry name" value="CysQ"/>
    <property type="match status" value="1"/>
</dbReference>
<dbReference type="Gene3D" id="3.30.540.10">
    <property type="entry name" value="Fructose-1,6-Bisphosphatase, subunit A, domain 1"/>
    <property type="match status" value="1"/>
</dbReference>
<comment type="subcellular location">
    <subcellularLocation>
        <location evidence="9">Cell inner membrane</location>
        <topology evidence="9">Peripheral membrane protein</topology>
        <orientation evidence="9">Cytoplasmic side</orientation>
    </subcellularLocation>
</comment>
<keyword evidence="8 9" id="KW-0472">Membrane</keyword>
<dbReference type="PROSITE" id="PS00630">
    <property type="entry name" value="IMP_2"/>
    <property type="match status" value="1"/>
</dbReference>
<feature type="binding site" evidence="9">
    <location>
        <position position="113"/>
    </location>
    <ligand>
        <name>Mg(2+)</name>
        <dbReference type="ChEBI" id="CHEBI:18420"/>
        <label>1</label>
    </ligand>
</feature>
<dbReference type="Gene3D" id="3.40.190.80">
    <property type="match status" value="1"/>
</dbReference>
<evidence type="ECO:0000256" key="9">
    <source>
        <dbReference type="HAMAP-Rule" id="MF_02095"/>
    </source>
</evidence>
<dbReference type="InterPro" id="IPR000760">
    <property type="entry name" value="Inositol_monophosphatase-like"/>
</dbReference>
<evidence type="ECO:0000256" key="8">
    <source>
        <dbReference type="ARBA" id="ARBA00023136"/>
    </source>
</evidence>
<comment type="catalytic activity">
    <reaction evidence="1 9">
        <text>adenosine 3',5'-bisphosphate + H2O = AMP + phosphate</text>
        <dbReference type="Rhea" id="RHEA:10040"/>
        <dbReference type="ChEBI" id="CHEBI:15377"/>
        <dbReference type="ChEBI" id="CHEBI:43474"/>
        <dbReference type="ChEBI" id="CHEBI:58343"/>
        <dbReference type="ChEBI" id="CHEBI:456215"/>
        <dbReference type="EC" id="3.1.3.7"/>
    </reaction>
</comment>
<protein>
    <recommendedName>
        <fullName evidence="9">3'(2'),5'-bisphosphate nucleotidase CysQ</fullName>
        <ecNumber evidence="9">3.1.3.7</ecNumber>
    </recommendedName>
    <alternativeName>
        <fullName evidence="9">3'(2'),5-bisphosphonucleoside 3'(2')-phosphohydrolase</fullName>
    </alternativeName>
    <alternativeName>
        <fullName evidence="9">3'-phosphoadenosine 5'-phosphate phosphatase</fullName>
        <shortName evidence="9">PAP phosphatase</shortName>
    </alternativeName>
</protein>
<reference evidence="11" key="1">
    <citation type="journal article" date="2019" name="Int. J. Syst. Evol. Microbiol.">
        <title>The Global Catalogue of Microorganisms (GCM) 10K type strain sequencing project: providing services to taxonomists for standard genome sequencing and annotation.</title>
        <authorList>
            <consortium name="The Broad Institute Genomics Platform"/>
            <consortium name="The Broad Institute Genome Sequencing Center for Infectious Disease"/>
            <person name="Wu L."/>
            <person name="Ma J."/>
        </authorList>
    </citation>
    <scope>NUCLEOTIDE SEQUENCE [LARGE SCALE GENOMIC DNA]</scope>
    <source>
        <strain evidence="11">KCTC 62195</strain>
    </source>
</reference>
<evidence type="ECO:0000256" key="4">
    <source>
        <dbReference type="ARBA" id="ARBA00022519"/>
    </source>
</evidence>
<dbReference type="SUPFAM" id="SSF56655">
    <property type="entry name" value="Carbohydrate phosphatase"/>
    <property type="match status" value="1"/>
</dbReference>
<dbReference type="EMBL" id="JBHRSJ010000035">
    <property type="protein sequence ID" value="MFC2974455.1"/>
    <property type="molecule type" value="Genomic_DNA"/>
</dbReference>
<organism evidence="10 11">
    <name type="scientific">Azotobacter bryophylli</name>
    <dbReference type="NCBI Taxonomy" id="1986537"/>
    <lineage>
        <taxon>Bacteria</taxon>
        <taxon>Pseudomonadati</taxon>
        <taxon>Pseudomonadota</taxon>
        <taxon>Gammaproteobacteria</taxon>
        <taxon>Pseudomonadales</taxon>
        <taxon>Pseudomonadaceae</taxon>
        <taxon>Azotobacter</taxon>
    </lineage>
</organism>
<dbReference type="PANTHER" id="PTHR43028">
    <property type="entry name" value="3'(2'),5'-BISPHOSPHATE NUCLEOTIDASE 1"/>
    <property type="match status" value="1"/>
</dbReference>
<evidence type="ECO:0000313" key="10">
    <source>
        <dbReference type="EMBL" id="MFC2974455.1"/>
    </source>
</evidence>
<dbReference type="InterPro" id="IPR020550">
    <property type="entry name" value="Inositol_monophosphatase_CS"/>
</dbReference>
<feature type="binding site" evidence="9">
    <location>
        <position position="240"/>
    </location>
    <ligand>
        <name>Mg(2+)</name>
        <dbReference type="ChEBI" id="CHEBI:18420"/>
        <label>2</label>
    </ligand>
</feature>
<gene>
    <name evidence="9 10" type="primary">cysQ</name>
    <name evidence="10" type="ORF">ACFOJE_19865</name>
</gene>
<feature type="binding site" evidence="9">
    <location>
        <position position="240"/>
    </location>
    <ligand>
        <name>substrate</name>
    </ligand>
</feature>
<accession>A0ABV7B077</accession>
<keyword evidence="5 9" id="KW-0479">Metal-binding</keyword>
<dbReference type="Pfam" id="PF00459">
    <property type="entry name" value="Inositol_P"/>
    <property type="match status" value="1"/>
</dbReference>
<feature type="binding site" evidence="9">
    <location>
        <position position="115"/>
    </location>
    <ligand>
        <name>Mg(2+)</name>
        <dbReference type="ChEBI" id="CHEBI:18420"/>
        <label>1</label>
    </ligand>
</feature>
<dbReference type="InterPro" id="IPR050725">
    <property type="entry name" value="CysQ/Inositol_MonoPase"/>
</dbReference>
<evidence type="ECO:0000256" key="6">
    <source>
        <dbReference type="ARBA" id="ARBA00022801"/>
    </source>
</evidence>
<dbReference type="EC" id="3.1.3.7" evidence="9"/>
<feature type="binding site" evidence="9">
    <location>
        <position position="113"/>
    </location>
    <ligand>
        <name>Mg(2+)</name>
        <dbReference type="ChEBI" id="CHEBI:18420"/>
        <label>2</label>
    </ligand>
</feature>
<comment type="function">
    <text evidence="9">Converts adenosine-3',5'-bisphosphate (PAP) to AMP.</text>
</comment>
<evidence type="ECO:0000256" key="1">
    <source>
        <dbReference type="ARBA" id="ARBA00001625"/>
    </source>
</evidence>
<keyword evidence="7 9" id="KW-0460">Magnesium</keyword>
<sequence>MAPKTGPPPTDGRVAAVDRTQIGLDDVAMKVTEEQLQTLCAIAETAGREIMEVYAGELSAWEKADASPLTEADLRADKVIRAGLETAFPGVFILSEESSSGELAPTETFFLVDPLDGTKEFLKRNDEFTVNIALIHQDRAVASVVLAPALGECFYAATDLGARKRSASGTTELRVARYDAGTPLRIIGSRSHGGEKLGAWLAGLPVEHSFLAAGSSLKFCRIAEGQADLYPRFGPTCQWDTAAAQCVLEVAGGAVTDLQGQPLRYGLEREMLNPEFMAFGDKDLVSRPGFLS</sequence>
<dbReference type="Proteomes" id="UP001595457">
    <property type="component" value="Unassembled WGS sequence"/>
</dbReference>
<dbReference type="NCBIfam" id="TIGR01331">
    <property type="entry name" value="bisphos_cysQ"/>
    <property type="match status" value="1"/>
</dbReference>
<feature type="binding site" evidence="9">
    <location>
        <position position="96"/>
    </location>
    <ligand>
        <name>substrate</name>
    </ligand>
</feature>
<feature type="binding site" evidence="9">
    <location>
        <position position="116"/>
    </location>
    <ligand>
        <name>Mg(2+)</name>
        <dbReference type="ChEBI" id="CHEBI:18420"/>
        <label>2</label>
    </ligand>
</feature>
<comment type="cofactor">
    <cofactor evidence="9">
        <name>Mg(2+)</name>
        <dbReference type="ChEBI" id="CHEBI:18420"/>
    </cofactor>
</comment>
<keyword evidence="11" id="KW-1185">Reference proteome</keyword>
<dbReference type="PANTHER" id="PTHR43028:SF5">
    <property type="entry name" value="3'(2'),5'-BISPHOSPHATE NUCLEOTIDASE 1"/>
    <property type="match status" value="1"/>
</dbReference>
<comment type="similarity">
    <text evidence="2 9">Belongs to the inositol monophosphatase superfamily. CysQ family.</text>
</comment>
<evidence type="ECO:0000256" key="2">
    <source>
        <dbReference type="ARBA" id="ARBA00005289"/>
    </source>
</evidence>
<dbReference type="CDD" id="cd01638">
    <property type="entry name" value="CysQ"/>
    <property type="match status" value="1"/>
</dbReference>
<evidence type="ECO:0000256" key="3">
    <source>
        <dbReference type="ARBA" id="ARBA00022475"/>
    </source>
</evidence>
<dbReference type="InterPro" id="IPR006240">
    <property type="entry name" value="CysQ"/>
</dbReference>
<feature type="binding site" evidence="9">
    <location>
        <begin position="115"/>
        <end position="118"/>
    </location>
    <ligand>
        <name>substrate</name>
    </ligand>
</feature>
<keyword evidence="3 9" id="KW-1003">Cell membrane</keyword>
<dbReference type="GO" id="GO:0008441">
    <property type="term" value="F:3'(2'),5'-bisphosphate nucleotidase activity"/>
    <property type="evidence" value="ECO:0007669"/>
    <property type="project" value="UniProtKB-EC"/>
</dbReference>
<evidence type="ECO:0000256" key="5">
    <source>
        <dbReference type="ARBA" id="ARBA00022723"/>
    </source>
</evidence>
<comment type="caution">
    <text evidence="10">The sequence shown here is derived from an EMBL/GenBank/DDBJ whole genome shotgun (WGS) entry which is preliminary data.</text>
</comment>
<dbReference type="PRINTS" id="PR00377">
    <property type="entry name" value="IMPHPHTASES"/>
</dbReference>
<evidence type="ECO:0000313" key="11">
    <source>
        <dbReference type="Proteomes" id="UP001595457"/>
    </source>
</evidence>
<name>A0ABV7B077_9GAMM</name>
<keyword evidence="4 9" id="KW-0997">Cell inner membrane</keyword>
<feature type="binding site" evidence="9">
    <location>
        <position position="96"/>
    </location>
    <ligand>
        <name>Mg(2+)</name>
        <dbReference type="ChEBI" id="CHEBI:18420"/>
        <label>1</label>
    </ligand>
</feature>
<proteinExistence type="inferred from homology"/>
<dbReference type="PROSITE" id="PS00629">
    <property type="entry name" value="IMP_1"/>
    <property type="match status" value="1"/>
</dbReference>
<evidence type="ECO:0000256" key="7">
    <source>
        <dbReference type="ARBA" id="ARBA00022842"/>
    </source>
</evidence>
<dbReference type="InterPro" id="IPR020583">
    <property type="entry name" value="Inositol_monoP_metal-BS"/>
</dbReference>
<keyword evidence="6 9" id="KW-0378">Hydrolase</keyword>